<evidence type="ECO:0000313" key="9">
    <source>
        <dbReference type="EMBL" id="KDB51584.1"/>
    </source>
</evidence>
<dbReference type="Gene3D" id="1.10.287.950">
    <property type="entry name" value="Methyl-accepting chemotaxis protein"/>
    <property type="match status" value="1"/>
</dbReference>
<dbReference type="FunFam" id="1.10.287.950:FF:000001">
    <property type="entry name" value="Methyl-accepting chemotaxis sensory transducer"/>
    <property type="match status" value="1"/>
</dbReference>
<dbReference type="CDD" id="cd11386">
    <property type="entry name" value="MCP_signal"/>
    <property type="match status" value="1"/>
</dbReference>
<dbReference type="Pfam" id="PF00015">
    <property type="entry name" value="MCPsignal"/>
    <property type="match status" value="1"/>
</dbReference>
<feature type="domain" description="HAMP" evidence="8">
    <location>
        <begin position="61"/>
        <end position="113"/>
    </location>
</feature>
<feature type="transmembrane region" description="Helical" evidence="6">
    <location>
        <begin position="12"/>
        <end position="33"/>
    </location>
</feature>
<evidence type="ECO:0000259" key="8">
    <source>
        <dbReference type="PROSITE" id="PS50885"/>
    </source>
</evidence>
<dbReference type="GO" id="GO:0005886">
    <property type="term" value="C:plasma membrane"/>
    <property type="evidence" value="ECO:0007669"/>
    <property type="project" value="TreeGrafter"/>
</dbReference>
<feature type="compositionally biased region" description="Polar residues" evidence="5">
    <location>
        <begin position="430"/>
        <end position="439"/>
    </location>
</feature>
<dbReference type="PANTHER" id="PTHR43531">
    <property type="entry name" value="PROTEIN ICFG"/>
    <property type="match status" value="1"/>
</dbReference>
<dbReference type="GO" id="GO:0007165">
    <property type="term" value="P:signal transduction"/>
    <property type="evidence" value="ECO:0007669"/>
    <property type="project" value="UniProtKB-KW"/>
</dbReference>
<dbReference type="EMBL" id="AZRA01000074">
    <property type="protein sequence ID" value="KDB51584.1"/>
    <property type="molecule type" value="Genomic_DNA"/>
</dbReference>
<evidence type="ECO:0000256" key="2">
    <source>
        <dbReference type="ARBA" id="ARBA00022481"/>
    </source>
</evidence>
<dbReference type="eggNOG" id="COG0840">
    <property type="taxonomic scope" value="Bacteria"/>
</dbReference>
<feature type="region of interest" description="Disordered" evidence="5">
    <location>
        <begin position="361"/>
        <end position="439"/>
    </location>
</feature>
<dbReference type="PRINTS" id="PR00260">
    <property type="entry name" value="CHEMTRNSDUCR"/>
</dbReference>
<dbReference type="SUPFAM" id="SSF58104">
    <property type="entry name" value="Methyl-accepting chemotaxis protein (MCP) signaling domain"/>
    <property type="match status" value="1"/>
</dbReference>
<evidence type="ECO:0000259" key="7">
    <source>
        <dbReference type="PROSITE" id="PS50111"/>
    </source>
</evidence>
<organism evidence="9 10">
    <name type="scientific">Sphaerotilus natans subsp. natans DSM 6575</name>
    <dbReference type="NCBI Taxonomy" id="1286631"/>
    <lineage>
        <taxon>Bacteria</taxon>
        <taxon>Pseudomonadati</taxon>
        <taxon>Pseudomonadota</taxon>
        <taxon>Betaproteobacteria</taxon>
        <taxon>Burkholderiales</taxon>
        <taxon>Sphaerotilaceae</taxon>
        <taxon>Sphaerotilus</taxon>
    </lineage>
</organism>
<dbReference type="PROSITE" id="PS50111">
    <property type="entry name" value="CHEMOTAXIS_TRANSDUC_2"/>
    <property type="match status" value="1"/>
</dbReference>
<dbReference type="PROSITE" id="PS50885">
    <property type="entry name" value="HAMP"/>
    <property type="match status" value="1"/>
</dbReference>
<dbReference type="STRING" id="34103.SAMN05421778_11143"/>
<dbReference type="AlphaFoldDB" id="A0A059KK65"/>
<dbReference type="InterPro" id="IPR051310">
    <property type="entry name" value="MCP_chemotaxis"/>
</dbReference>
<dbReference type="GO" id="GO:0006935">
    <property type="term" value="P:chemotaxis"/>
    <property type="evidence" value="ECO:0007669"/>
    <property type="project" value="InterPro"/>
</dbReference>
<evidence type="ECO:0000256" key="5">
    <source>
        <dbReference type="SAM" id="MobiDB-lite"/>
    </source>
</evidence>
<keyword evidence="6" id="KW-0812">Transmembrane</keyword>
<dbReference type="SMART" id="SM00304">
    <property type="entry name" value="HAMP"/>
    <property type="match status" value="1"/>
</dbReference>
<keyword evidence="4" id="KW-0807">Transducer</keyword>
<comment type="similarity">
    <text evidence="3">Belongs to the methyl-accepting chemotaxis (MCP) protein family.</text>
</comment>
<dbReference type="InterPro" id="IPR004090">
    <property type="entry name" value="Chemotax_Me-accpt_rcpt"/>
</dbReference>
<dbReference type="SMART" id="SM00283">
    <property type="entry name" value="MA"/>
    <property type="match status" value="1"/>
</dbReference>
<dbReference type="Pfam" id="PF00672">
    <property type="entry name" value="HAMP"/>
    <property type="match status" value="1"/>
</dbReference>
<comment type="subcellular location">
    <subcellularLocation>
        <location evidence="1">Membrane</location>
    </subcellularLocation>
</comment>
<dbReference type="PANTHER" id="PTHR43531:SF14">
    <property type="entry name" value="METHYL-ACCEPTING CHEMOTAXIS PROTEIN I-RELATED"/>
    <property type="match status" value="1"/>
</dbReference>
<keyword evidence="2" id="KW-0488">Methylation</keyword>
<keyword evidence="10" id="KW-1185">Reference proteome</keyword>
<evidence type="ECO:0000313" key="10">
    <source>
        <dbReference type="Proteomes" id="UP000026714"/>
    </source>
</evidence>
<dbReference type="RefSeq" id="WP_051632050.1">
    <property type="nucleotide sequence ID" value="NZ_AZRA01000074.1"/>
</dbReference>
<evidence type="ECO:0000256" key="3">
    <source>
        <dbReference type="ARBA" id="ARBA00029447"/>
    </source>
</evidence>
<protein>
    <submittedName>
        <fullName evidence="9">Methyl-accepting chemotaxis sensory transducer</fullName>
    </submittedName>
</protein>
<name>A0A059KK65_9BURK</name>
<comment type="caution">
    <text evidence="9">The sequence shown here is derived from an EMBL/GenBank/DDBJ whole genome shotgun (WGS) entry which is preliminary data.</text>
</comment>
<sequence>MQDMFWNFTIRLRMAAAVALLVGLFAVIGAMVWSGADRLLILGTMAAMLAVVVPLTLINSASIVAPIARAQQLTDAITQGDLGTRLDVRGEDEAAQLLRALLRMQDAVGAIVGSIRESTDAVGTASTQIAAGNQELSMRTEQTAGSLQQTSSSMEQLSETVRQTADSAQLANELAGQASSAAQRGGDVMTQVVSNMEEISASSRKIAEIIGVIDGIAFQTNILALNAAVEAARAGEQGRGFAVVAGEVRNLAQRSAHAAKEIKTLIGASVDKVGAGTHLVHDAGRAMSDIVSGVQRVSDLISEITASTSEQSTELGRVSAAVGQLDQMTQQNAALVEESAAAADSLRRQAATLAAGVKSFQLGTGGGSSGSRVPSVSPAPKPKSAARAAAAPVARAAATPAPAPVSRPAPPPPPAAERKAAPAPAPVAETGSTEQWESF</sequence>
<keyword evidence="6" id="KW-0472">Membrane</keyword>
<evidence type="ECO:0000256" key="6">
    <source>
        <dbReference type="SAM" id="Phobius"/>
    </source>
</evidence>
<proteinExistence type="inferred from homology"/>
<dbReference type="CDD" id="cd06225">
    <property type="entry name" value="HAMP"/>
    <property type="match status" value="1"/>
</dbReference>
<feature type="compositionally biased region" description="Low complexity" evidence="5">
    <location>
        <begin position="370"/>
        <end position="400"/>
    </location>
</feature>
<dbReference type="PATRIC" id="fig|1286631.3.peg.2790"/>
<evidence type="ECO:0000256" key="4">
    <source>
        <dbReference type="PROSITE-ProRule" id="PRU00284"/>
    </source>
</evidence>
<feature type="domain" description="Methyl-accepting transducer" evidence="7">
    <location>
        <begin position="118"/>
        <end position="347"/>
    </location>
</feature>
<dbReference type="InterPro" id="IPR003660">
    <property type="entry name" value="HAMP_dom"/>
</dbReference>
<accession>A0A059KK65</accession>
<gene>
    <name evidence="9" type="ORF">X805_28550</name>
</gene>
<feature type="compositionally biased region" description="Pro residues" evidence="5">
    <location>
        <begin position="401"/>
        <end position="415"/>
    </location>
</feature>
<evidence type="ECO:0000256" key="1">
    <source>
        <dbReference type="ARBA" id="ARBA00004370"/>
    </source>
</evidence>
<keyword evidence="6" id="KW-1133">Transmembrane helix</keyword>
<dbReference type="GO" id="GO:0004888">
    <property type="term" value="F:transmembrane signaling receptor activity"/>
    <property type="evidence" value="ECO:0007669"/>
    <property type="project" value="InterPro"/>
</dbReference>
<dbReference type="InterPro" id="IPR004089">
    <property type="entry name" value="MCPsignal_dom"/>
</dbReference>
<dbReference type="Proteomes" id="UP000026714">
    <property type="component" value="Unassembled WGS sequence"/>
</dbReference>
<reference evidence="9 10" key="1">
    <citation type="journal article" date="2014" name="FEMS Microbiol. Ecol.">
        <title>Sphaerotilus natans encrusted with nanoball-shaped Fe(III) oxide minerals formed by nitrate-reducing mixotrophic Fe(II) oxidation.</title>
        <authorList>
            <person name="Park S."/>
            <person name="Kim D.H."/>
            <person name="Lee J.H."/>
            <person name="Hur H.G."/>
        </authorList>
    </citation>
    <scope>NUCLEOTIDE SEQUENCE [LARGE SCALE GENOMIC DNA]</scope>
    <source>
        <strain evidence="9 10">DSM 6575</strain>
    </source>
</reference>
<feature type="transmembrane region" description="Helical" evidence="6">
    <location>
        <begin position="39"/>
        <end position="59"/>
    </location>
</feature>